<reference evidence="1" key="1">
    <citation type="journal article" date="2021" name="Proc. Natl. Acad. Sci. U.S.A.">
        <title>A Catalog of Tens of Thousands of Viruses from Human Metagenomes Reveals Hidden Associations with Chronic Diseases.</title>
        <authorList>
            <person name="Tisza M.J."/>
            <person name="Buck C.B."/>
        </authorList>
    </citation>
    <scope>NUCLEOTIDE SEQUENCE</scope>
    <source>
        <strain evidence="1">CtCCX1</strain>
    </source>
</reference>
<accession>A0A8S5LDM3</accession>
<evidence type="ECO:0000313" key="1">
    <source>
        <dbReference type="EMBL" id="DAD68048.1"/>
    </source>
</evidence>
<name>A0A8S5LDM3_9CAUD</name>
<sequence length="47" mass="5585">MYTLARAIVFLFLTSIVKRYKSRNFSGKNSFSCQKTFFKYIFNVQCS</sequence>
<protein>
    <submittedName>
        <fullName evidence="1">Uncharacterized protein</fullName>
    </submittedName>
</protein>
<proteinExistence type="predicted"/>
<organism evidence="1">
    <name type="scientific">Siphoviridae sp. ctCCX1</name>
    <dbReference type="NCBI Taxonomy" id="2823567"/>
    <lineage>
        <taxon>Viruses</taxon>
        <taxon>Duplodnaviria</taxon>
        <taxon>Heunggongvirae</taxon>
        <taxon>Uroviricota</taxon>
        <taxon>Caudoviricetes</taxon>
    </lineage>
</organism>
<dbReference type="EMBL" id="BK014690">
    <property type="protein sequence ID" value="DAD68048.1"/>
    <property type="molecule type" value="Genomic_DNA"/>
</dbReference>